<dbReference type="GO" id="GO:0005886">
    <property type="term" value="C:plasma membrane"/>
    <property type="evidence" value="ECO:0007669"/>
    <property type="project" value="UniProtKB-SubCell"/>
</dbReference>
<feature type="transmembrane region" description="Helical" evidence="13">
    <location>
        <begin position="143"/>
        <end position="163"/>
    </location>
</feature>
<dbReference type="HOGENOM" id="CLU_036879_0_3_9"/>
<dbReference type="InterPro" id="IPR035906">
    <property type="entry name" value="MetI-like_sf"/>
</dbReference>
<evidence type="ECO:0000256" key="2">
    <source>
        <dbReference type="ARBA" id="ARBA00022448"/>
    </source>
</evidence>
<dbReference type="SUPFAM" id="SSF161098">
    <property type="entry name" value="MetI-like"/>
    <property type="match status" value="1"/>
</dbReference>
<keyword evidence="7" id="KW-0406">Ion transport</keyword>
<evidence type="ECO:0000256" key="8">
    <source>
        <dbReference type="ARBA" id="ARBA00023112"/>
    </source>
</evidence>
<comment type="subunit">
    <text evidence="11">The complex is composed of two ATP-binding proteins (NikD and NikE), two transmembrane proteins (NikB and NikC) and a solute-binding protein (NikA).</text>
</comment>
<dbReference type="InterPro" id="IPR000515">
    <property type="entry name" value="MetI-like"/>
</dbReference>
<dbReference type="Proteomes" id="UP000001683">
    <property type="component" value="Chromosome"/>
</dbReference>
<evidence type="ECO:0000256" key="9">
    <source>
        <dbReference type="ARBA" id="ARBA00023136"/>
    </source>
</evidence>
<keyword evidence="4" id="KW-0533">Nickel</keyword>
<keyword evidence="16" id="KW-1185">Reference proteome</keyword>
<reference evidence="15 16" key="2">
    <citation type="journal article" date="2011" name="J. Bacteriol.">
        <title>Complete genome sequence of the anaerobic, halophilic alkalithermophile Natranaerobius thermophilus JW/NM-WN-LF.</title>
        <authorList>
            <person name="Zhao B."/>
            <person name="Mesbah N.M."/>
            <person name="Dalin E."/>
            <person name="Goodwin L."/>
            <person name="Nolan M."/>
            <person name="Pitluck S."/>
            <person name="Chertkov O."/>
            <person name="Brettin T.S."/>
            <person name="Han J."/>
            <person name="Larimer F.W."/>
            <person name="Land M.L."/>
            <person name="Hauser L."/>
            <person name="Kyrpides N."/>
            <person name="Wiegel J."/>
        </authorList>
    </citation>
    <scope>NUCLEOTIDE SEQUENCE [LARGE SCALE GENOMIC DNA]</scope>
    <source>
        <strain evidence="16">ATCC BAA-1301 / DSM 18059 / JW/NM-WN-LF</strain>
    </source>
</reference>
<dbReference type="PANTHER" id="PTHR43163:SF2">
    <property type="entry name" value="ABC TRANSPORTER PERMEASE PROTEIN"/>
    <property type="match status" value="1"/>
</dbReference>
<sequence length="306" mass="33712">MVANYILRRILQLIPVIFIISFVVFCLVYVAGDPVTMMLPEEATQEEVEAMRESLGLNDPFMVQYGRFLINMLQGDFGESYRYNEQALPIVMSRIPATLELTVSAMVVATVIAVPLGIWSAVNKNSFLDIFVTGGAVLGKAMPNFWLGIMLILIFSVNLRIFPVSGRGTLLHLVLPAITLGTAIAADMARLIRSSMIEIMNQDYIKTAKSKGLKKPLIVYIHAFKNALIPVITIMALQVSILVGGTLITETVFAWPGLGQLLIQAVNTRDMAIVQAAVMIISFMVIIVNLLADILYGFVDPRINYS</sequence>
<dbReference type="CDD" id="cd06261">
    <property type="entry name" value="TM_PBP2"/>
    <property type="match status" value="1"/>
</dbReference>
<dbReference type="InParanoid" id="B2A2W9"/>
<accession>B2A2W9</accession>
<keyword evidence="2 13" id="KW-0813">Transport</keyword>
<evidence type="ECO:0000256" key="6">
    <source>
        <dbReference type="ARBA" id="ARBA00022989"/>
    </source>
</evidence>
<dbReference type="KEGG" id="nth:Nther_2789"/>
<evidence type="ECO:0000256" key="4">
    <source>
        <dbReference type="ARBA" id="ARBA00022596"/>
    </source>
</evidence>
<proteinExistence type="inferred from homology"/>
<evidence type="ECO:0000313" key="15">
    <source>
        <dbReference type="EMBL" id="ACB86337.1"/>
    </source>
</evidence>
<feature type="transmembrane region" description="Helical" evidence="13">
    <location>
        <begin position="101"/>
        <end position="122"/>
    </location>
</feature>
<evidence type="ECO:0000256" key="1">
    <source>
        <dbReference type="ARBA" id="ARBA00004651"/>
    </source>
</evidence>
<dbReference type="NCBIfam" id="NF045470">
    <property type="entry name" value="Opp2B"/>
    <property type="match status" value="1"/>
</dbReference>
<feature type="transmembrane region" description="Helical" evidence="13">
    <location>
        <begin position="12"/>
        <end position="32"/>
    </location>
</feature>
<dbReference type="EMBL" id="CP001034">
    <property type="protein sequence ID" value="ACB86337.1"/>
    <property type="molecule type" value="Genomic_DNA"/>
</dbReference>
<evidence type="ECO:0000256" key="12">
    <source>
        <dbReference type="ARBA" id="ARBA00044774"/>
    </source>
</evidence>
<dbReference type="PROSITE" id="PS50928">
    <property type="entry name" value="ABC_TM1"/>
    <property type="match status" value="1"/>
</dbReference>
<dbReference type="GO" id="GO:0015099">
    <property type="term" value="F:nickel cation transmembrane transporter activity"/>
    <property type="evidence" value="ECO:0007669"/>
    <property type="project" value="InterPro"/>
</dbReference>
<gene>
    <name evidence="15" type="ordered locus">Nther_2789</name>
</gene>
<protein>
    <recommendedName>
        <fullName evidence="12">Nickel import system permease protein NikB</fullName>
    </recommendedName>
</protein>
<keyword evidence="5 13" id="KW-0812">Transmembrane</keyword>
<dbReference type="Pfam" id="PF19300">
    <property type="entry name" value="BPD_transp_1_N"/>
    <property type="match status" value="1"/>
</dbReference>
<name>B2A2W9_NATTJ</name>
<evidence type="ECO:0000259" key="14">
    <source>
        <dbReference type="PROSITE" id="PS50928"/>
    </source>
</evidence>
<comment type="subcellular location">
    <subcellularLocation>
        <location evidence="1 13">Cell membrane</location>
        <topology evidence="1 13">Multi-pass membrane protein</topology>
    </subcellularLocation>
</comment>
<dbReference type="InterPro" id="IPR045621">
    <property type="entry name" value="BPD_transp_1_N"/>
</dbReference>
<dbReference type="STRING" id="457570.Nther_2789"/>
<dbReference type="InterPro" id="IPR050045">
    <property type="entry name" value="Opp2B"/>
</dbReference>
<feature type="transmembrane region" description="Helical" evidence="13">
    <location>
        <begin position="227"/>
        <end position="253"/>
    </location>
</feature>
<dbReference type="Pfam" id="PF00528">
    <property type="entry name" value="BPD_transp_1"/>
    <property type="match status" value="1"/>
</dbReference>
<dbReference type="RefSeq" id="WP_012449170.1">
    <property type="nucleotide sequence ID" value="NC_010718.1"/>
</dbReference>
<dbReference type="Gene3D" id="1.10.3720.10">
    <property type="entry name" value="MetI-like"/>
    <property type="match status" value="1"/>
</dbReference>
<evidence type="ECO:0000313" key="16">
    <source>
        <dbReference type="Proteomes" id="UP000001683"/>
    </source>
</evidence>
<evidence type="ECO:0000256" key="13">
    <source>
        <dbReference type="RuleBase" id="RU363032"/>
    </source>
</evidence>
<feature type="transmembrane region" description="Helical" evidence="13">
    <location>
        <begin position="273"/>
        <end position="299"/>
    </location>
</feature>
<evidence type="ECO:0000256" key="5">
    <source>
        <dbReference type="ARBA" id="ARBA00022692"/>
    </source>
</evidence>
<feature type="transmembrane region" description="Helical" evidence="13">
    <location>
        <begin position="169"/>
        <end position="192"/>
    </location>
</feature>
<keyword evidence="6 13" id="KW-1133">Transmembrane helix</keyword>
<feature type="domain" description="ABC transmembrane type-1" evidence="14">
    <location>
        <begin position="95"/>
        <end position="292"/>
    </location>
</feature>
<evidence type="ECO:0000256" key="7">
    <source>
        <dbReference type="ARBA" id="ARBA00023065"/>
    </source>
</evidence>
<keyword evidence="9 13" id="KW-0472">Membrane</keyword>
<dbReference type="eggNOG" id="COG0601">
    <property type="taxonomic scope" value="Bacteria"/>
</dbReference>
<dbReference type="AlphaFoldDB" id="B2A2W9"/>
<evidence type="ECO:0000256" key="10">
    <source>
        <dbReference type="ARBA" id="ARBA00024202"/>
    </source>
</evidence>
<evidence type="ECO:0000256" key="11">
    <source>
        <dbReference type="ARBA" id="ARBA00038669"/>
    </source>
</evidence>
<comment type="similarity">
    <text evidence="10">Belongs to the binding-protein-dependent transport system permease family. OppBC subfamily.</text>
</comment>
<keyword evidence="8" id="KW-0921">Nickel transport</keyword>
<keyword evidence="3" id="KW-1003">Cell membrane</keyword>
<evidence type="ECO:0000256" key="3">
    <source>
        <dbReference type="ARBA" id="ARBA00022475"/>
    </source>
</evidence>
<dbReference type="PANTHER" id="PTHR43163">
    <property type="entry name" value="DIPEPTIDE TRANSPORT SYSTEM PERMEASE PROTEIN DPPB-RELATED"/>
    <property type="match status" value="1"/>
</dbReference>
<reference evidence="15 16" key="1">
    <citation type="submission" date="2008-04" db="EMBL/GenBank/DDBJ databases">
        <title>Complete sequence of chromosome of Natranaerobius thermophilus JW/NM-WN-LF.</title>
        <authorList>
            <consortium name="US DOE Joint Genome Institute"/>
            <person name="Copeland A."/>
            <person name="Lucas S."/>
            <person name="Lapidus A."/>
            <person name="Glavina del Rio T."/>
            <person name="Dalin E."/>
            <person name="Tice H."/>
            <person name="Bruce D."/>
            <person name="Goodwin L."/>
            <person name="Pitluck S."/>
            <person name="Chertkov O."/>
            <person name="Brettin T."/>
            <person name="Detter J.C."/>
            <person name="Han C."/>
            <person name="Kuske C.R."/>
            <person name="Schmutz J."/>
            <person name="Larimer F."/>
            <person name="Land M."/>
            <person name="Hauser L."/>
            <person name="Kyrpides N."/>
            <person name="Lykidis A."/>
            <person name="Mesbah N.M."/>
            <person name="Wiegel J."/>
        </authorList>
    </citation>
    <scope>NUCLEOTIDE SEQUENCE [LARGE SCALE GENOMIC DNA]</scope>
    <source>
        <strain evidence="16">ATCC BAA-1301 / DSM 18059 / JW/NM-WN-LF</strain>
    </source>
</reference>
<organism evidence="15 16">
    <name type="scientific">Natranaerobius thermophilus (strain ATCC BAA-1301 / DSM 18059 / JW/NM-WN-LF)</name>
    <dbReference type="NCBI Taxonomy" id="457570"/>
    <lineage>
        <taxon>Bacteria</taxon>
        <taxon>Bacillati</taxon>
        <taxon>Bacillota</taxon>
        <taxon>Clostridia</taxon>
        <taxon>Natranaerobiales</taxon>
        <taxon>Natranaerobiaceae</taxon>
        <taxon>Natranaerobius</taxon>
    </lineage>
</organism>